<keyword evidence="2" id="KW-1133">Transmembrane helix</keyword>
<comment type="caution">
    <text evidence="3">The sequence shown here is derived from an EMBL/GenBank/DDBJ whole genome shotgun (WGS) entry which is preliminary data.</text>
</comment>
<organism evidence="3 4">
    <name type="scientific">Hypsibius exemplaris</name>
    <name type="common">Freshwater tardigrade</name>
    <dbReference type="NCBI Taxonomy" id="2072580"/>
    <lineage>
        <taxon>Eukaryota</taxon>
        <taxon>Metazoa</taxon>
        <taxon>Ecdysozoa</taxon>
        <taxon>Tardigrada</taxon>
        <taxon>Eutardigrada</taxon>
        <taxon>Parachela</taxon>
        <taxon>Hypsibioidea</taxon>
        <taxon>Hypsibiidae</taxon>
        <taxon>Hypsibius</taxon>
    </lineage>
</organism>
<feature type="transmembrane region" description="Helical" evidence="2">
    <location>
        <begin position="441"/>
        <end position="458"/>
    </location>
</feature>
<evidence type="ECO:0000256" key="1">
    <source>
        <dbReference type="SAM" id="MobiDB-lite"/>
    </source>
</evidence>
<keyword evidence="2" id="KW-0472">Membrane</keyword>
<feature type="transmembrane region" description="Helical" evidence="2">
    <location>
        <begin position="320"/>
        <end position="336"/>
    </location>
</feature>
<feature type="transmembrane region" description="Helical" evidence="2">
    <location>
        <begin position="183"/>
        <end position="206"/>
    </location>
</feature>
<feature type="region of interest" description="Disordered" evidence="1">
    <location>
        <begin position="1"/>
        <end position="55"/>
    </location>
</feature>
<keyword evidence="4" id="KW-1185">Reference proteome</keyword>
<gene>
    <name evidence="3" type="ORF">BV898_04265</name>
</gene>
<accession>A0A1W0X2E2</accession>
<sequence>MTKTSVNGVTAEAPVTRSRSRQILATKETTAPKTAESNGVLKGGKRRKNKMKANGGEALISVSSSDLSDYDSSKGLNNGAGSHLALPVQSSLSDKVISELGQHAEEDKEFHQLTLWRSPFKTVRYFLLEVLSLLHDYGSRLARTSILLPLVAAAVFLVVTYNVEGVHQTYVGYLERKLITCLYWIGLGVLSSIGLGTGLHTFILYLGPHIASVTLAAYECGTLNFPEPPYPEDIICPDGLPGQDFQVTMWSIMSKVRLESFMWGLGTAIGELPPYFMARAARLSGKESEELLEVKALLEQKMDNQRLTLMQRAKVFMEQLVARVGFLGILLGASIPNPLFDLAGITCGHFLVPFGTFFGATLLGKAVIKMHIQMIFVIITFSERHVEHLISLFNRIPRVGPYMERPFVDFLEKQKKNLHRRPGVGVHQSDPSWLQFVFEKLVICMVIYFVLSIVHSLAQNYYRRLRSQKKQGKRR</sequence>
<dbReference type="AlphaFoldDB" id="A0A1W0X2E2"/>
<feature type="transmembrane region" description="Helical" evidence="2">
    <location>
        <begin position="342"/>
        <end position="364"/>
    </location>
</feature>
<feature type="transmembrane region" description="Helical" evidence="2">
    <location>
        <begin position="146"/>
        <end position="163"/>
    </location>
</feature>
<dbReference type="Proteomes" id="UP000192578">
    <property type="component" value="Unassembled WGS sequence"/>
</dbReference>
<evidence type="ECO:0000313" key="3">
    <source>
        <dbReference type="EMBL" id="OQV21687.1"/>
    </source>
</evidence>
<proteinExistence type="predicted"/>
<dbReference type="EMBL" id="MTYJ01000021">
    <property type="protein sequence ID" value="OQV21687.1"/>
    <property type="molecule type" value="Genomic_DNA"/>
</dbReference>
<evidence type="ECO:0000256" key="2">
    <source>
        <dbReference type="SAM" id="Phobius"/>
    </source>
</evidence>
<name>A0A1W0X2E2_HYPEX</name>
<evidence type="ECO:0000313" key="4">
    <source>
        <dbReference type="Proteomes" id="UP000192578"/>
    </source>
</evidence>
<keyword evidence="2" id="KW-0812">Transmembrane</keyword>
<protein>
    <submittedName>
        <fullName evidence="3">Vacuole membrane protein 1</fullName>
    </submittedName>
</protein>
<reference evidence="4" key="1">
    <citation type="submission" date="2017-01" db="EMBL/GenBank/DDBJ databases">
        <title>Comparative genomics of anhydrobiosis in the tardigrade Hypsibius dujardini.</title>
        <authorList>
            <person name="Yoshida Y."/>
            <person name="Koutsovoulos G."/>
            <person name="Laetsch D."/>
            <person name="Stevens L."/>
            <person name="Kumar S."/>
            <person name="Horikawa D."/>
            <person name="Ishino K."/>
            <person name="Komine S."/>
            <person name="Tomita M."/>
            <person name="Blaxter M."/>
            <person name="Arakawa K."/>
        </authorList>
    </citation>
    <scope>NUCLEOTIDE SEQUENCE [LARGE SCALE GENOMIC DNA]</scope>
    <source>
        <strain evidence="4">Z151</strain>
    </source>
</reference>
<dbReference type="OrthoDB" id="2016540at2759"/>
<feature type="compositionally biased region" description="Low complexity" evidence="1">
    <location>
        <begin position="25"/>
        <end position="36"/>
    </location>
</feature>